<dbReference type="PROSITE" id="PS51082">
    <property type="entry name" value="WH2"/>
    <property type="match status" value="3"/>
</dbReference>
<dbReference type="GO" id="GO:0003779">
    <property type="term" value="F:actin binding"/>
    <property type="evidence" value="ECO:0007669"/>
    <property type="project" value="InterPro"/>
</dbReference>
<feature type="compositionally biased region" description="Basic and acidic residues" evidence="1">
    <location>
        <begin position="336"/>
        <end position="345"/>
    </location>
</feature>
<dbReference type="Pfam" id="PF02205">
    <property type="entry name" value="WH2"/>
    <property type="match status" value="2"/>
</dbReference>
<reference evidence="3" key="2">
    <citation type="journal article" date="2020" name="J. Invertebr. Pathol.">
        <title>Pathology and genome sequence of a Lymantria dispar multiple nucleopolyhedrovirus (LdMNPV) isolate from Heilongjiang, China.</title>
        <authorList>
            <person name="Harrison R.L."/>
            <person name="Rowley D.L."/>
            <person name="Keena M.A."/>
        </authorList>
    </citation>
    <scope>NUCLEOTIDE SEQUENCE</scope>
    <source>
        <strain evidence="3">HrB</strain>
        <strain evidence="4">HrB-NJSS</strain>
    </source>
</reference>
<dbReference type="EMBL" id="MT782113">
    <property type="protein sequence ID" value="QPD01969.1"/>
    <property type="molecule type" value="Genomic_DNA"/>
</dbReference>
<evidence type="ECO:0000313" key="4">
    <source>
        <dbReference type="EMBL" id="QPD01969.1"/>
    </source>
</evidence>
<feature type="domain" description="WH2" evidence="2">
    <location>
        <begin position="293"/>
        <end position="310"/>
    </location>
</feature>
<feature type="domain" description="WH2" evidence="2">
    <location>
        <begin position="349"/>
        <end position="368"/>
    </location>
</feature>
<feature type="compositionally biased region" description="Pro residues" evidence="1">
    <location>
        <begin position="255"/>
        <end position="269"/>
    </location>
</feature>
<organismHost>
    <name type="scientific">Lepidoptera</name>
    <name type="common">moths &amp; butterflies</name>
    <dbReference type="NCBI Taxonomy" id="7088"/>
</organismHost>
<name>A0A7S8IX80_NPVLD</name>
<feature type="compositionally biased region" description="Pro residues" evidence="1">
    <location>
        <begin position="232"/>
        <end position="246"/>
    </location>
</feature>
<feature type="compositionally biased region" description="Pro residues" evidence="1">
    <location>
        <begin position="180"/>
        <end position="193"/>
    </location>
</feature>
<feature type="domain" description="WH2" evidence="2">
    <location>
        <begin position="320"/>
        <end position="337"/>
    </location>
</feature>
<dbReference type="SMART" id="SM00246">
    <property type="entry name" value="WH2"/>
    <property type="match status" value="3"/>
</dbReference>
<accession>A0A7S8IX80</accession>
<protein>
    <submittedName>
        <fullName evidence="3">PP78-81</fullName>
    </submittedName>
</protein>
<dbReference type="InterPro" id="IPR003124">
    <property type="entry name" value="WH2_dom"/>
</dbReference>
<evidence type="ECO:0000256" key="1">
    <source>
        <dbReference type="SAM" id="MobiDB-lite"/>
    </source>
</evidence>
<reference evidence="3" key="1">
    <citation type="journal article" date="2014" name="J. Invertebr. Pathol.">
        <title>Classification, genetic variation and pathogenicity of Lymantria dispar nucleopolyhedrovirus isolates from Asia, Europe, and North America.</title>
        <authorList>
            <person name="Harrison R.L."/>
            <person name="Keena M.A."/>
            <person name="Rowley D.L."/>
        </authorList>
    </citation>
    <scope>NUCLEOTIDE SEQUENCE</scope>
    <source>
        <strain evidence="3">HrB</strain>
        <strain evidence="4">HrB-NJSS</strain>
    </source>
</reference>
<sequence>MFKSYAGNEPESNLFHNEAYPPRDEALRLVSEVAAAAPASAQWLIDKIMTSAVESPGVLTFDLRETVDLLRFFNRVCAAAAPVRSDDSPRIRRLQSMVDRLSGHKAALQDLIARLYRTPDSLELYKEFLEAYRRHLVASRDERRIDSIFNEIVELRDAPSPSPSPEPIFQKSSTSAPEPARQPAPAPTRPIAPEPTRQETPIAPAPEPARQETPIAPAPEPARQESPTGSFAPPPPPPPPPPPAPEPLQQKSSAVPPPPPPPPPPPGAPDDPFGEIGQGVRPKPAAERAPTSTPDALFAEIRQGVKLKPAAEPQRAPTSTPDALFAEIRQGVKLKPAAERADEPPKPSSRAPLLLEIENRDKIKLKKVAPRATEPPVSATNNPLMQLLNKRLESMKMSSAEESDANYTSSSWSDAEDDSLLRDALRIKLALLGPRLSESERKRIAKRLAGAKLKSAEKTLDELQARAIEPDNPLLSPPYQLTAPLYLHDLKLFESAVLDLFNRGAYETALEKLEEALQVDLQAPSLQRMHDDISTYVKLQKKRLESEA</sequence>
<feature type="region of interest" description="Disordered" evidence="1">
    <location>
        <begin position="156"/>
        <end position="357"/>
    </location>
</feature>
<organism evidence="3">
    <name type="scientific">Lymantria dispar multicapsid nuclear polyhedrosis virus</name>
    <name type="common">LdMNPV</name>
    <dbReference type="NCBI Taxonomy" id="10449"/>
    <lineage>
        <taxon>Viruses</taxon>
        <taxon>Viruses incertae sedis</taxon>
        <taxon>Naldaviricetes</taxon>
        <taxon>Lefavirales</taxon>
        <taxon>Baculoviridae</taxon>
        <taxon>Alphabaculovirus</taxon>
        <taxon>Alphabaculovirus lydisparis</taxon>
    </lineage>
</organism>
<dbReference type="EMBL" id="MT782112">
    <property type="protein sequence ID" value="QPD01795.1"/>
    <property type="molecule type" value="Genomic_DNA"/>
</dbReference>
<proteinExistence type="predicted"/>
<evidence type="ECO:0000313" key="3">
    <source>
        <dbReference type="EMBL" id="QPD01795.1"/>
    </source>
</evidence>
<evidence type="ECO:0000259" key="2">
    <source>
        <dbReference type="PROSITE" id="PS51082"/>
    </source>
</evidence>